<organism evidence="6 7">
    <name type="scientific">[Clostridium] ultunense Esp</name>
    <dbReference type="NCBI Taxonomy" id="1288971"/>
    <lineage>
        <taxon>Bacteria</taxon>
        <taxon>Bacillati</taxon>
        <taxon>Bacillota</taxon>
        <taxon>Tissierellia</taxon>
        <taxon>Tissierellales</taxon>
        <taxon>Tepidimicrobiaceae</taxon>
        <taxon>Schnuerera</taxon>
    </lineage>
</organism>
<dbReference type="Proteomes" id="UP000245423">
    <property type="component" value="Chromosome 1"/>
</dbReference>
<dbReference type="Pfam" id="PF01869">
    <property type="entry name" value="BcrAD_BadFG"/>
    <property type="match status" value="1"/>
</dbReference>
<keyword evidence="4" id="KW-0411">Iron-sulfur</keyword>
<keyword evidence="3" id="KW-0408">Iron</keyword>
<evidence type="ECO:0000259" key="5">
    <source>
        <dbReference type="Pfam" id="PF01869"/>
    </source>
</evidence>
<dbReference type="PANTHER" id="PTHR32329:SF7">
    <property type="entry name" value="ACTIVATOR OF 2-HYDROXYACYL-COA-HYDRATASE"/>
    <property type="match status" value="1"/>
</dbReference>
<dbReference type="InterPro" id="IPR051805">
    <property type="entry name" value="Dehydratase_Activator_Redct"/>
</dbReference>
<dbReference type="PANTHER" id="PTHR32329">
    <property type="entry name" value="BIFUNCTIONAL PROTEIN [INCLUDES 2-HYDROXYACYL-COA DEHYDRATASE (N-TER) AND ITS ACTIVATOR DOMAIN (C_TERM)-RELATED"/>
    <property type="match status" value="1"/>
</dbReference>
<dbReference type="RefSeq" id="WP_109840665.1">
    <property type="nucleotide sequence ID" value="NZ_LT669839.1"/>
</dbReference>
<protein>
    <submittedName>
        <fullName evidence="6">Putative CoA-substrate-specific enzyme activase</fullName>
    </submittedName>
</protein>
<dbReference type="GO" id="GO:0051536">
    <property type="term" value="F:iron-sulfur cluster binding"/>
    <property type="evidence" value="ECO:0007669"/>
    <property type="project" value="UniProtKB-KW"/>
</dbReference>
<dbReference type="InterPro" id="IPR043129">
    <property type="entry name" value="ATPase_NBD"/>
</dbReference>
<evidence type="ECO:0000313" key="7">
    <source>
        <dbReference type="Proteomes" id="UP000245423"/>
    </source>
</evidence>
<evidence type="ECO:0000256" key="4">
    <source>
        <dbReference type="ARBA" id="ARBA00023014"/>
    </source>
</evidence>
<evidence type="ECO:0000256" key="1">
    <source>
        <dbReference type="ARBA" id="ARBA00001966"/>
    </source>
</evidence>
<dbReference type="EMBL" id="LT669839">
    <property type="protein sequence ID" value="SHD77721.1"/>
    <property type="molecule type" value="Genomic_DNA"/>
</dbReference>
<name>A0A1M4PQH0_9FIRM</name>
<feature type="domain" description="ATPase BadF/BadG/BcrA/BcrD type" evidence="5">
    <location>
        <begin position="7"/>
        <end position="256"/>
    </location>
</feature>
<sequence>MGKYYMGIDVGSVSTNIVLMNENNDVHYKRYLRTQGKPIEILKEGIEEIEKEFGSVDILGVGVTGSGRYLANIIVGADIVKNEITAHAVAGLNSIPEVKTIIEIGGQDSKIILIRDRIVVDFAMNTVCAAGTGSFLDRQAIRLGVDISDFGNLALQSKNSVRIAGRCAVFAESDMIHKQQLGHNQSDIARGLCDALVRNYLNNVGKGKEVLSPILFQGGVAANIGIKKAFKEALGKEIYVPDNYDVMGAIGVAILAKEEVKIKGKTNFKGTSLYKMDYQVKGFECDGCSNVCEVIEIKEEGKVLARYGDKCGKWSNAINNRDFKLAYSLKFIYLRSFLCYNILRISI</sequence>
<evidence type="ECO:0000256" key="2">
    <source>
        <dbReference type="ARBA" id="ARBA00022723"/>
    </source>
</evidence>
<evidence type="ECO:0000256" key="3">
    <source>
        <dbReference type="ARBA" id="ARBA00023004"/>
    </source>
</evidence>
<dbReference type="Gene3D" id="3.30.420.40">
    <property type="match status" value="2"/>
</dbReference>
<comment type="cofactor">
    <cofactor evidence="1">
        <name>[4Fe-4S] cluster</name>
        <dbReference type="ChEBI" id="CHEBI:49883"/>
    </cofactor>
</comment>
<evidence type="ECO:0000313" key="6">
    <source>
        <dbReference type="EMBL" id="SHD77721.1"/>
    </source>
</evidence>
<dbReference type="OrthoDB" id="9778513at2"/>
<dbReference type="InterPro" id="IPR008275">
    <property type="entry name" value="CoA_E_activase_dom"/>
</dbReference>
<reference evidence="6 7" key="1">
    <citation type="submission" date="2016-11" db="EMBL/GenBank/DDBJ databases">
        <authorList>
            <person name="Manzoor S."/>
        </authorList>
    </citation>
    <scope>NUCLEOTIDE SEQUENCE [LARGE SCALE GENOMIC DNA]</scope>
    <source>
        <strain evidence="6">Clostridium ultunense strain Esp</strain>
    </source>
</reference>
<keyword evidence="7" id="KW-1185">Reference proteome</keyword>
<dbReference type="InterPro" id="IPR002731">
    <property type="entry name" value="ATPase_BadF"/>
</dbReference>
<dbReference type="NCBIfam" id="TIGR00241">
    <property type="entry name" value="CoA_E_activ"/>
    <property type="match status" value="1"/>
</dbReference>
<dbReference type="GO" id="GO:0046872">
    <property type="term" value="F:metal ion binding"/>
    <property type="evidence" value="ECO:0007669"/>
    <property type="project" value="UniProtKB-KW"/>
</dbReference>
<dbReference type="CDD" id="cd24035">
    <property type="entry name" value="ASKHA_NBD_O66634-like_rpt2"/>
    <property type="match status" value="1"/>
</dbReference>
<keyword evidence="2" id="KW-0479">Metal-binding</keyword>
<gene>
    <name evidence="6" type="ORF">CUESP1_2370</name>
</gene>
<dbReference type="SUPFAM" id="SSF53067">
    <property type="entry name" value="Actin-like ATPase domain"/>
    <property type="match status" value="1"/>
</dbReference>
<dbReference type="AlphaFoldDB" id="A0A1M4PQH0"/>
<accession>A0A1M4PQH0</accession>
<proteinExistence type="predicted"/>